<dbReference type="NCBIfam" id="NF045794">
    <property type="entry name" value="CsxC_fam"/>
    <property type="match status" value="1"/>
</dbReference>
<evidence type="ECO:0000256" key="1">
    <source>
        <dbReference type="SAM" id="MobiDB-lite"/>
    </source>
</evidence>
<accession>A0A1H0IPI4</accession>
<gene>
    <name evidence="2" type="ORF">SAMN05421677_104150</name>
</gene>
<organism evidence="2 3">
    <name type="scientific">Halobacillus aidingensis</name>
    <dbReference type="NCBI Taxonomy" id="240303"/>
    <lineage>
        <taxon>Bacteria</taxon>
        <taxon>Bacillati</taxon>
        <taxon>Bacillota</taxon>
        <taxon>Bacilli</taxon>
        <taxon>Bacillales</taxon>
        <taxon>Bacillaceae</taxon>
        <taxon>Halobacillus</taxon>
    </lineage>
</organism>
<dbReference type="STRING" id="240303.SAMN05421677_104150"/>
<dbReference type="EMBL" id="FNIZ01000004">
    <property type="protein sequence ID" value="SDO33394.1"/>
    <property type="molecule type" value="Genomic_DNA"/>
</dbReference>
<sequence length="267" mass="30093">MRKNTGCGNGYGHGKKCPPLSSDVAKSKSLFTASEEFSSDDTEETIILGDVLIQSLTEADFELPSYARAIKNIEKNVSLTQCKAIPVVGNPGYVKLFVEGVVHKNIQYVEDGYGYVKDYSIDIPFKAYDQVELANDVQYPFDFPYSVKDNVLQRRELSKDGMGADRCEFGSLTFEIYNQPIKCKLLASAVNQWDIVHHFDNWGRFNKVTEKMDINLVIKLTQKQQDLEFPSVPPMDNGENGGEEDAQTATTQQQETVYSRFRKIIGQ</sequence>
<feature type="compositionally biased region" description="Low complexity" evidence="1">
    <location>
        <begin position="247"/>
        <end position="256"/>
    </location>
</feature>
<evidence type="ECO:0000313" key="3">
    <source>
        <dbReference type="Proteomes" id="UP000198860"/>
    </source>
</evidence>
<evidence type="ECO:0000313" key="2">
    <source>
        <dbReference type="EMBL" id="SDO33394.1"/>
    </source>
</evidence>
<keyword evidence="3" id="KW-1185">Reference proteome</keyword>
<reference evidence="3" key="1">
    <citation type="submission" date="2016-10" db="EMBL/GenBank/DDBJ databases">
        <authorList>
            <person name="Varghese N."/>
            <person name="Submissions S."/>
        </authorList>
    </citation>
    <scope>NUCLEOTIDE SEQUENCE [LARGE SCALE GENOMIC DNA]</scope>
    <source>
        <strain evidence="3">CGMCC 1.3703</strain>
    </source>
</reference>
<protein>
    <recommendedName>
        <fullName evidence="4">SipL SPOCS domain-containing protein</fullName>
    </recommendedName>
</protein>
<dbReference type="InterPro" id="IPR054845">
    <property type="entry name" value="Exosporium_prot_C"/>
</dbReference>
<name>A0A1H0IPI4_HALAD</name>
<feature type="region of interest" description="Disordered" evidence="1">
    <location>
        <begin position="228"/>
        <end position="258"/>
    </location>
</feature>
<dbReference type="AlphaFoldDB" id="A0A1H0IPI4"/>
<dbReference type="Proteomes" id="UP000198860">
    <property type="component" value="Unassembled WGS sequence"/>
</dbReference>
<evidence type="ECO:0008006" key="4">
    <source>
        <dbReference type="Google" id="ProtNLM"/>
    </source>
</evidence>
<proteinExistence type="predicted"/>
<dbReference type="RefSeq" id="WP_181898649.1">
    <property type="nucleotide sequence ID" value="NZ_FNIZ01000004.1"/>
</dbReference>